<keyword evidence="5" id="KW-0121">Carboxypeptidase</keyword>
<dbReference type="InterPro" id="IPR014729">
    <property type="entry name" value="Rossmann-like_a/b/a_fold"/>
</dbReference>
<dbReference type="GO" id="GO:0004180">
    <property type="term" value="F:carboxypeptidase activity"/>
    <property type="evidence" value="ECO:0007669"/>
    <property type="project" value="UniProtKB-KW"/>
</dbReference>
<dbReference type="Gene3D" id="3.40.50.620">
    <property type="entry name" value="HUPs"/>
    <property type="match status" value="1"/>
</dbReference>
<keyword evidence="1" id="KW-0436">Ligase</keyword>
<evidence type="ECO:0000256" key="3">
    <source>
        <dbReference type="ARBA" id="ARBA00022840"/>
    </source>
</evidence>
<dbReference type="InterPro" id="IPR024909">
    <property type="entry name" value="Cys-tRNA/MSH_ligase"/>
</dbReference>
<name>A0ABS8SD80_DATST</name>
<evidence type="ECO:0000256" key="2">
    <source>
        <dbReference type="ARBA" id="ARBA00022741"/>
    </source>
</evidence>
<protein>
    <submittedName>
        <fullName evidence="5">Gly-Xaa carboxypeptidase</fullName>
    </submittedName>
</protein>
<dbReference type="Proteomes" id="UP000823775">
    <property type="component" value="Unassembled WGS sequence"/>
</dbReference>
<gene>
    <name evidence="5" type="primary">CPS1_2</name>
    <name evidence="5" type="ORF">HAX54_032977</name>
</gene>
<dbReference type="Pfam" id="PF01406">
    <property type="entry name" value="tRNA-synt_1e"/>
    <property type="match status" value="1"/>
</dbReference>
<evidence type="ECO:0000259" key="4">
    <source>
        <dbReference type="Pfam" id="PF01406"/>
    </source>
</evidence>
<evidence type="ECO:0000313" key="5">
    <source>
        <dbReference type="EMBL" id="MCD7456739.1"/>
    </source>
</evidence>
<keyword evidence="2" id="KW-0547">Nucleotide-binding</keyword>
<reference evidence="5 6" key="1">
    <citation type="journal article" date="2021" name="BMC Genomics">
        <title>Datura genome reveals duplications of psychoactive alkaloid biosynthetic genes and high mutation rate following tissue culture.</title>
        <authorList>
            <person name="Rajewski A."/>
            <person name="Carter-House D."/>
            <person name="Stajich J."/>
            <person name="Litt A."/>
        </authorList>
    </citation>
    <scope>NUCLEOTIDE SEQUENCE [LARGE SCALE GENOMIC DNA]</scope>
    <source>
        <strain evidence="5">AR-01</strain>
    </source>
</reference>
<dbReference type="EMBL" id="JACEIK010000421">
    <property type="protein sequence ID" value="MCD7456739.1"/>
    <property type="molecule type" value="Genomic_DNA"/>
</dbReference>
<dbReference type="InterPro" id="IPR032678">
    <property type="entry name" value="tRNA-synt_1_cat_dom"/>
</dbReference>
<accession>A0ABS8SD80</accession>
<dbReference type="PANTHER" id="PTHR10890:SF26">
    <property type="entry name" value="CYSTEINE--TRNA LIGASE 1, CYTOPLASMIC-RELATED"/>
    <property type="match status" value="1"/>
</dbReference>
<comment type="caution">
    <text evidence="5">The sequence shown here is derived from an EMBL/GenBank/DDBJ whole genome shotgun (WGS) entry which is preliminary data.</text>
</comment>
<evidence type="ECO:0000313" key="6">
    <source>
        <dbReference type="Proteomes" id="UP000823775"/>
    </source>
</evidence>
<keyword evidence="6" id="KW-1185">Reference proteome</keyword>
<proteinExistence type="predicted"/>
<dbReference type="PANTHER" id="PTHR10890">
    <property type="entry name" value="CYSTEINYL-TRNA SYNTHETASE"/>
    <property type="match status" value="1"/>
</dbReference>
<feature type="domain" description="tRNA synthetases class I catalytic" evidence="4">
    <location>
        <begin position="1"/>
        <end position="181"/>
    </location>
</feature>
<keyword evidence="3" id="KW-0067">ATP-binding</keyword>
<dbReference type="PRINTS" id="PR00983">
    <property type="entry name" value="TRNASYNTHCYS"/>
</dbReference>
<keyword evidence="5" id="KW-0378">Hydrolase</keyword>
<sequence length="206" mass="23548">MYVCGVAPYDFNHMDHARAYVAFDILYRYLKYLGYNVVYVRNFTDIDDKVIKRAKESEVDDPIALSARFSQEFLKDMHDLQCLLPTIQPRVTEHMEQINDIIGKIMTNGCGYEIGGDVYFSVDSFPEYGRGLSAGRKLENSIAGKRVEVDWRKRNPADFALWKAAKPGEPSWDSPSGPGRPVEVVQELKERALKRAELTEEDICTQ</sequence>
<organism evidence="5 6">
    <name type="scientific">Datura stramonium</name>
    <name type="common">Jimsonweed</name>
    <name type="synonym">Common thornapple</name>
    <dbReference type="NCBI Taxonomy" id="4076"/>
    <lineage>
        <taxon>Eukaryota</taxon>
        <taxon>Viridiplantae</taxon>
        <taxon>Streptophyta</taxon>
        <taxon>Embryophyta</taxon>
        <taxon>Tracheophyta</taxon>
        <taxon>Spermatophyta</taxon>
        <taxon>Magnoliopsida</taxon>
        <taxon>eudicotyledons</taxon>
        <taxon>Gunneridae</taxon>
        <taxon>Pentapetalae</taxon>
        <taxon>asterids</taxon>
        <taxon>lamiids</taxon>
        <taxon>Solanales</taxon>
        <taxon>Solanaceae</taxon>
        <taxon>Solanoideae</taxon>
        <taxon>Datureae</taxon>
        <taxon>Datura</taxon>
    </lineage>
</organism>
<keyword evidence="5" id="KW-0645">Protease</keyword>
<dbReference type="SUPFAM" id="SSF52374">
    <property type="entry name" value="Nucleotidylyl transferase"/>
    <property type="match status" value="1"/>
</dbReference>
<evidence type="ECO:0000256" key="1">
    <source>
        <dbReference type="ARBA" id="ARBA00022598"/>
    </source>
</evidence>